<accession>B2WKM8</accession>
<evidence type="ECO:0000313" key="2">
    <source>
        <dbReference type="EMBL" id="EDU43588.1"/>
    </source>
</evidence>
<name>B2WKM8_PYRTR</name>
<evidence type="ECO:0000313" key="3">
    <source>
        <dbReference type="Proteomes" id="UP000001471"/>
    </source>
</evidence>
<dbReference type="AlphaFoldDB" id="B2WKM8"/>
<dbReference type="Proteomes" id="UP000001471">
    <property type="component" value="Unassembled WGS sequence"/>
</dbReference>
<reference evidence="3" key="1">
    <citation type="journal article" date="2013" name="G3 (Bethesda)">
        <title>Comparative genomics of a plant-pathogenic fungus, Pyrenophora tritici-repentis, reveals transduplication and the impact of repeat elements on pathogenicity and population divergence.</title>
        <authorList>
            <person name="Manning V.A."/>
            <person name="Pandelova I."/>
            <person name="Dhillon B."/>
            <person name="Wilhelm L.J."/>
            <person name="Goodwin S.B."/>
            <person name="Berlin A.M."/>
            <person name="Figueroa M."/>
            <person name="Freitag M."/>
            <person name="Hane J.K."/>
            <person name="Henrissat B."/>
            <person name="Holman W.H."/>
            <person name="Kodira C.D."/>
            <person name="Martin J."/>
            <person name="Oliver R.P."/>
            <person name="Robbertse B."/>
            <person name="Schackwitz W."/>
            <person name="Schwartz D.C."/>
            <person name="Spatafora J.W."/>
            <person name="Turgeon B.G."/>
            <person name="Yandava C."/>
            <person name="Young S."/>
            <person name="Zhou S."/>
            <person name="Zeng Q."/>
            <person name="Grigoriev I.V."/>
            <person name="Ma L.-J."/>
            <person name="Ciuffetti L.M."/>
        </authorList>
    </citation>
    <scope>NUCLEOTIDE SEQUENCE [LARGE SCALE GENOMIC DNA]</scope>
    <source>
        <strain evidence="3">Pt-1C-BFP</strain>
    </source>
</reference>
<feature type="region of interest" description="Disordered" evidence="1">
    <location>
        <begin position="1"/>
        <end position="22"/>
    </location>
</feature>
<organism evidence="2 3">
    <name type="scientific">Pyrenophora tritici-repentis (strain Pt-1C-BFP)</name>
    <name type="common">Wheat tan spot fungus</name>
    <name type="synonym">Drechslera tritici-repentis</name>
    <dbReference type="NCBI Taxonomy" id="426418"/>
    <lineage>
        <taxon>Eukaryota</taxon>
        <taxon>Fungi</taxon>
        <taxon>Dikarya</taxon>
        <taxon>Ascomycota</taxon>
        <taxon>Pezizomycotina</taxon>
        <taxon>Dothideomycetes</taxon>
        <taxon>Pleosporomycetidae</taxon>
        <taxon>Pleosporales</taxon>
        <taxon>Pleosporineae</taxon>
        <taxon>Pleosporaceae</taxon>
        <taxon>Pyrenophora</taxon>
    </lineage>
</organism>
<protein>
    <submittedName>
        <fullName evidence="2">Uncharacterized protein</fullName>
    </submittedName>
</protein>
<gene>
    <name evidence="2" type="ORF">PTRG_10538</name>
</gene>
<dbReference type="InParanoid" id="B2WKM8"/>
<sequence>MYGNGTPAKRVSPRSLRVSASVPEDPQAGLVLADLAPYETLGRTVSKKGSCF</sequence>
<proteinExistence type="predicted"/>
<dbReference type="EMBL" id="DS231628">
    <property type="protein sequence ID" value="EDU43588.1"/>
    <property type="molecule type" value="Genomic_DNA"/>
</dbReference>
<evidence type="ECO:0000256" key="1">
    <source>
        <dbReference type="SAM" id="MobiDB-lite"/>
    </source>
</evidence>
<dbReference type="HOGENOM" id="CLU_3088342_0_0_1"/>